<organism evidence="10">
    <name type="scientific">freshwater metagenome</name>
    <dbReference type="NCBI Taxonomy" id="449393"/>
    <lineage>
        <taxon>unclassified sequences</taxon>
        <taxon>metagenomes</taxon>
        <taxon>ecological metagenomes</taxon>
    </lineage>
</organism>
<feature type="transmembrane region" description="Helical" evidence="8">
    <location>
        <begin position="136"/>
        <end position="162"/>
    </location>
</feature>
<dbReference type="CDD" id="cd06261">
    <property type="entry name" value="TM_PBP2"/>
    <property type="match status" value="2"/>
</dbReference>
<keyword evidence="2" id="KW-0813">Transport</keyword>
<evidence type="ECO:0000256" key="4">
    <source>
        <dbReference type="ARBA" id="ARBA00022519"/>
    </source>
</evidence>
<evidence type="ECO:0000313" key="10">
    <source>
        <dbReference type="EMBL" id="CAB4863244.1"/>
    </source>
</evidence>
<dbReference type="PANTHER" id="PTHR43357">
    <property type="entry name" value="INNER MEMBRANE ABC TRANSPORTER PERMEASE PROTEIN YDCV"/>
    <property type="match status" value="1"/>
</dbReference>
<protein>
    <submittedName>
        <fullName evidence="10">Unannotated protein</fullName>
    </submittedName>
</protein>
<evidence type="ECO:0000256" key="7">
    <source>
        <dbReference type="ARBA" id="ARBA00023136"/>
    </source>
</evidence>
<proteinExistence type="predicted"/>
<feature type="transmembrane region" description="Helical" evidence="8">
    <location>
        <begin position="55"/>
        <end position="79"/>
    </location>
</feature>
<evidence type="ECO:0000256" key="8">
    <source>
        <dbReference type="SAM" id="Phobius"/>
    </source>
</evidence>
<evidence type="ECO:0000256" key="6">
    <source>
        <dbReference type="ARBA" id="ARBA00022989"/>
    </source>
</evidence>
<dbReference type="SUPFAM" id="SSF161098">
    <property type="entry name" value="MetI-like"/>
    <property type="match status" value="2"/>
</dbReference>
<dbReference type="PROSITE" id="PS51257">
    <property type="entry name" value="PROKAR_LIPOPROTEIN"/>
    <property type="match status" value="1"/>
</dbReference>
<dbReference type="PROSITE" id="PS50928">
    <property type="entry name" value="ABC_TM1"/>
    <property type="match status" value="2"/>
</dbReference>
<dbReference type="InterPro" id="IPR000515">
    <property type="entry name" value="MetI-like"/>
</dbReference>
<evidence type="ECO:0000256" key="5">
    <source>
        <dbReference type="ARBA" id="ARBA00022692"/>
    </source>
</evidence>
<dbReference type="GO" id="GO:0055085">
    <property type="term" value="P:transmembrane transport"/>
    <property type="evidence" value="ECO:0007669"/>
    <property type="project" value="InterPro"/>
</dbReference>
<dbReference type="Gene3D" id="1.10.3720.10">
    <property type="entry name" value="MetI-like"/>
    <property type="match status" value="2"/>
</dbReference>
<dbReference type="EMBL" id="CAFBLQ010000024">
    <property type="protein sequence ID" value="CAB4863244.1"/>
    <property type="molecule type" value="Genomic_DNA"/>
</dbReference>
<keyword evidence="4" id="KW-0997">Cell inner membrane</keyword>
<evidence type="ECO:0000256" key="2">
    <source>
        <dbReference type="ARBA" id="ARBA00022448"/>
    </source>
</evidence>
<keyword evidence="6 8" id="KW-1133">Transmembrane helix</keyword>
<dbReference type="GO" id="GO:0005886">
    <property type="term" value="C:plasma membrane"/>
    <property type="evidence" value="ECO:0007669"/>
    <property type="project" value="UniProtKB-SubCell"/>
</dbReference>
<reference evidence="10" key="1">
    <citation type="submission" date="2020-05" db="EMBL/GenBank/DDBJ databases">
        <authorList>
            <person name="Chiriac C."/>
            <person name="Salcher M."/>
            <person name="Ghai R."/>
            <person name="Kavagutti S V."/>
        </authorList>
    </citation>
    <scope>NUCLEOTIDE SEQUENCE</scope>
</reference>
<sequence length="524" mass="55214">MRARLRLRRLPPGVLVAAIVVAAACAIPVAYLAVVMLDDPSAAWDAIWRSSTLTLLLRSAAFAIAVGAGATALALPLAWLTARTDLPLRRLWTVLATLPLVIPSYIGAYLLVSALGPRGELQRILAPIGIERIPSIYGFGGAWVVLTLFTYPLVLLPLRAALRRMDPALEDAARGMGRSEWAVARTVVLPQLVPAIGAGALLAALYALSDFGAVSILRFDSFTRVIYQSYRGSFDRTGAAALAALLVVVMVGLLLLESRARRGRAYFRSAPGVARDARIVRLGRWRWPALAFCAAVALVAFVLPVAMLLLWSGRSVAGSVAWPDVLAATGNSLLLAALAAAFATLAALPIAWLGARHPGRATGLLGALTTTGYALPGIVVALALVFFGIRVVPALYQSLPMLVFALVILLAPLAVGAARSAFLQISPRVEEAARGAGRSPASVAARITFPLARAGILAGAALVFLAAIKELPAVVLLSPIGFDTLPLMIWQETNRSYFEAGAIPALVLLAVSAPPLWLLVGRER</sequence>
<feature type="transmembrane region" description="Helical" evidence="8">
    <location>
        <begin position="91"/>
        <end position="116"/>
    </location>
</feature>
<feature type="transmembrane region" description="Helical" evidence="8">
    <location>
        <begin position="287"/>
        <end position="312"/>
    </location>
</feature>
<dbReference type="PANTHER" id="PTHR43357:SF3">
    <property type="entry name" value="FE(3+)-TRANSPORT SYSTEM PERMEASE PROTEIN FBPB 2"/>
    <property type="match status" value="1"/>
</dbReference>
<feature type="transmembrane region" description="Helical" evidence="8">
    <location>
        <begin position="502"/>
        <end position="520"/>
    </location>
</feature>
<dbReference type="Pfam" id="PF00528">
    <property type="entry name" value="BPD_transp_1"/>
    <property type="match status" value="2"/>
</dbReference>
<feature type="domain" description="ABC transmembrane type-1" evidence="9">
    <location>
        <begin position="329"/>
        <end position="519"/>
    </location>
</feature>
<keyword evidence="5 8" id="KW-0812">Transmembrane</keyword>
<evidence type="ECO:0000259" key="9">
    <source>
        <dbReference type="PROSITE" id="PS50928"/>
    </source>
</evidence>
<feature type="domain" description="ABC transmembrane type-1" evidence="9">
    <location>
        <begin position="56"/>
        <end position="255"/>
    </location>
</feature>
<gene>
    <name evidence="10" type="ORF">UFOPK3423_00349</name>
</gene>
<comment type="subcellular location">
    <subcellularLocation>
        <location evidence="1">Cell inner membrane</location>
        <topology evidence="1">Multi-pass membrane protein</topology>
    </subcellularLocation>
</comment>
<keyword evidence="3" id="KW-1003">Cell membrane</keyword>
<feature type="transmembrane region" description="Helical" evidence="8">
    <location>
        <begin position="183"/>
        <end position="208"/>
    </location>
</feature>
<accession>A0A6J7D2S8</accession>
<evidence type="ECO:0000256" key="1">
    <source>
        <dbReference type="ARBA" id="ARBA00004429"/>
    </source>
</evidence>
<feature type="transmembrane region" description="Helical" evidence="8">
    <location>
        <begin position="237"/>
        <end position="256"/>
    </location>
</feature>
<feature type="transmembrane region" description="Helical" evidence="8">
    <location>
        <begin position="332"/>
        <end position="353"/>
    </location>
</feature>
<name>A0A6J7D2S8_9ZZZZ</name>
<keyword evidence="7 8" id="KW-0472">Membrane</keyword>
<evidence type="ECO:0000256" key="3">
    <source>
        <dbReference type="ARBA" id="ARBA00022475"/>
    </source>
</evidence>
<dbReference type="AlphaFoldDB" id="A0A6J7D2S8"/>
<feature type="transmembrane region" description="Helical" evidence="8">
    <location>
        <begin position="12"/>
        <end position="35"/>
    </location>
</feature>
<feature type="transmembrane region" description="Helical" evidence="8">
    <location>
        <begin position="365"/>
        <end position="389"/>
    </location>
</feature>
<feature type="transmembrane region" description="Helical" evidence="8">
    <location>
        <begin position="401"/>
        <end position="422"/>
    </location>
</feature>
<dbReference type="InterPro" id="IPR035906">
    <property type="entry name" value="MetI-like_sf"/>
</dbReference>